<dbReference type="PROSITE" id="PS51476">
    <property type="entry name" value="PROTEASOME_BETA_2"/>
    <property type="match status" value="1"/>
</dbReference>
<proteinExistence type="inferred from homology"/>
<dbReference type="AlphaFoldDB" id="A0A1E4TGV7"/>
<sequence>MSDPSSINGIACVAMTGKDCVAIACDMRLGVQALTVANNFEKIFNYGHVFLGLTGLATDVQTVSELMTSKANLYKLKHDYAIEPKTFAQMVSTTLYSRRFGPYFVGPVVAGLDSRTGAPFICGFDSIGCIDYAQDFIVSGTASDQLYGMCEGLYEPNLEPEDLFETISQALLNAQDRDALSGWGAVVYVITKDNVVKRLLKTRQD</sequence>
<dbReference type="GO" id="GO:0043161">
    <property type="term" value="P:proteasome-mediated ubiquitin-dependent protein catabolic process"/>
    <property type="evidence" value="ECO:0007669"/>
    <property type="project" value="EnsemblFungi"/>
</dbReference>
<protein>
    <recommendedName>
        <fullName evidence="5">Proteasome subunit beta</fullName>
    </recommendedName>
</protein>
<dbReference type="InterPro" id="IPR029055">
    <property type="entry name" value="Ntn_hydrolases_N"/>
</dbReference>
<keyword evidence="1 5" id="KW-0963">Cytoplasm</keyword>
<gene>
    <name evidence="6" type="ORF">CANCADRAFT_24172</name>
</gene>
<dbReference type="FunFam" id="3.60.20.10:FF:000003">
    <property type="entry name" value="Proteasome subunit beta type-3"/>
    <property type="match status" value="1"/>
</dbReference>
<reference evidence="7" key="1">
    <citation type="submission" date="2016-02" db="EMBL/GenBank/DDBJ databases">
        <title>Comparative genomics of biotechnologically important yeasts.</title>
        <authorList>
            <consortium name="DOE Joint Genome Institute"/>
            <person name="Riley R."/>
            <person name="Haridas S."/>
            <person name="Wolfe K.H."/>
            <person name="Lopes M.R."/>
            <person name="Hittinger C.T."/>
            <person name="Goker M."/>
            <person name="Salamov A."/>
            <person name="Wisecaver J."/>
            <person name="Long T.M."/>
            <person name="Aerts A.L."/>
            <person name="Barry K."/>
            <person name="Choi C."/>
            <person name="Clum A."/>
            <person name="Coughlan A.Y."/>
            <person name="Deshpande S."/>
            <person name="Douglass A.P."/>
            <person name="Hanson S.J."/>
            <person name="Klenk H.-P."/>
            <person name="Labutti K."/>
            <person name="Lapidus A."/>
            <person name="Lindquist E."/>
            <person name="Lipzen A."/>
            <person name="Meier-Kolthoff J.P."/>
            <person name="Ohm R.A."/>
            <person name="Otillar R.P."/>
            <person name="Pangilinan J."/>
            <person name="Peng Y."/>
            <person name="Rokas A."/>
            <person name="Rosa C.A."/>
            <person name="Scheuner C."/>
            <person name="Sibirny A.A."/>
            <person name="Slot J.C."/>
            <person name="Stielow J.B."/>
            <person name="Sun H."/>
            <person name="Kurtzman C.P."/>
            <person name="Blackwell M."/>
            <person name="Jeffries T.W."/>
            <person name="Grigoriev I.V."/>
        </authorList>
    </citation>
    <scope>NUCLEOTIDE SEQUENCE [LARGE SCALE GENOMIC DNA]</scope>
    <source>
        <strain evidence="7">NRRL Y-17796</strain>
    </source>
</reference>
<dbReference type="InterPro" id="IPR016050">
    <property type="entry name" value="Proteasome_bsu_CS"/>
</dbReference>
<dbReference type="GO" id="GO:0005737">
    <property type="term" value="C:cytoplasm"/>
    <property type="evidence" value="ECO:0007669"/>
    <property type="project" value="UniProtKB-SubCell"/>
</dbReference>
<dbReference type="InterPro" id="IPR033811">
    <property type="entry name" value="Proteasome_beta_3"/>
</dbReference>
<keyword evidence="3 5" id="KW-0539">Nucleus</keyword>
<evidence type="ECO:0000313" key="6">
    <source>
        <dbReference type="EMBL" id="ODV91002.1"/>
    </source>
</evidence>
<evidence type="ECO:0000313" key="7">
    <source>
        <dbReference type="Proteomes" id="UP000095023"/>
    </source>
</evidence>
<keyword evidence="7" id="KW-1185">Reference proteome</keyword>
<name>A0A1E4TGV7_9ASCO</name>
<dbReference type="EMBL" id="KV453842">
    <property type="protein sequence ID" value="ODV91002.1"/>
    <property type="molecule type" value="Genomic_DNA"/>
</dbReference>
<accession>A0A1E4TGV7</accession>
<comment type="function">
    <text evidence="5">Component of the proteasome, a multicatalytic proteinase complex which is characterized by its ability to cleave peptides with Arg, Phe, Tyr, Leu, and Glu adjacent to the leaving group at neutral or slightly basic pH. The proteasome has an ATP-dependent proteolytic activity.</text>
</comment>
<dbReference type="SUPFAM" id="SSF56235">
    <property type="entry name" value="N-terminal nucleophile aminohydrolases (Ntn hydrolases)"/>
    <property type="match status" value="1"/>
</dbReference>
<evidence type="ECO:0000256" key="4">
    <source>
        <dbReference type="ARBA" id="ARBA00026071"/>
    </source>
</evidence>
<evidence type="ECO:0000256" key="5">
    <source>
        <dbReference type="RuleBase" id="RU004203"/>
    </source>
</evidence>
<dbReference type="CDD" id="cd03759">
    <property type="entry name" value="proteasome_beta_type_3"/>
    <property type="match status" value="1"/>
</dbReference>
<dbReference type="Gene3D" id="3.60.20.10">
    <property type="entry name" value="Glutamine Phosphoribosylpyrophosphate, subunit 1, domain 1"/>
    <property type="match status" value="1"/>
</dbReference>
<evidence type="ECO:0000256" key="2">
    <source>
        <dbReference type="ARBA" id="ARBA00022942"/>
    </source>
</evidence>
<dbReference type="OrthoDB" id="204949at2759"/>
<keyword evidence="2 5" id="KW-0647">Proteasome</keyword>
<comment type="subunit">
    <text evidence="5">Component of the proteasome complex.</text>
</comment>
<dbReference type="Pfam" id="PF00227">
    <property type="entry name" value="Proteasome"/>
    <property type="match status" value="1"/>
</dbReference>
<evidence type="ECO:0000256" key="1">
    <source>
        <dbReference type="ARBA" id="ARBA00022490"/>
    </source>
</evidence>
<dbReference type="GO" id="GO:0061133">
    <property type="term" value="F:endopeptidase activator activity"/>
    <property type="evidence" value="ECO:0007669"/>
    <property type="project" value="EnsemblFungi"/>
</dbReference>
<dbReference type="PANTHER" id="PTHR32194:SF10">
    <property type="entry name" value="PROTEASOME SUBUNIT BETA TYPE-3"/>
    <property type="match status" value="1"/>
</dbReference>
<comment type="similarity">
    <text evidence="5">Belongs to the peptidase T1B family.</text>
</comment>
<dbReference type="GO" id="GO:0010499">
    <property type="term" value="P:proteasomal ubiquitin-independent protein catabolic process"/>
    <property type="evidence" value="ECO:0007669"/>
    <property type="project" value="EnsemblFungi"/>
</dbReference>
<organism evidence="6 7">
    <name type="scientific">Tortispora caseinolytica NRRL Y-17796</name>
    <dbReference type="NCBI Taxonomy" id="767744"/>
    <lineage>
        <taxon>Eukaryota</taxon>
        <taxon>Fungi</taxon>
        <taxon>Dikarya</taxon>
        <taxon>Ascomycota</taxon>
        <taxon>Saccharomycotina</taxon>
        <taxon>Trigonopsidomycetes</taxon>
        <taxon>Trigonopsidales</taxon>
        <taxon>Trigonopsidaceae</taxon>
        <taxon>Tortispora</taxon>
    </lineage>
</organism>
<dbReference type="Proteomes" id="UP000095023">
    <property type="component" value="Unassembled WGS sequence"/>
</dbReference>
<evidence type="ECO:0000256" key="3">
    <source>
        <dbReference type="ARBA" id="ARBA00023242"/>
    </source>
</evidence>
<comment type="subunit">
    <text evidence="4">The 26S proteasome consists of a 20S proteasome core and two 19S regulatory subunits. The 20S proteasome core is composed of 28 subunits that are arranged in four stacked rings, resulting in a barrel-shaped structure. The two end rings are each formed by seven alpha subunits, and the two central rings are each formed by seven beta subunits. The catalytic chamber with the active sites is on the inside of the barrel.</text>
</comment>
<dbReference type="GO" id="GO:0019774">
    <property type="term" value="C:proteasome core complex, beta-subunit complex"/>
    <property type="evidence" value="ECO:0007669"/>
    <property type="project" value="EnsemblFungi"/>
</dbReference>
<dbReference type="InterPro" id="IPR023333">
    <property type="entry name" value="Proteasome_suB-type"/>
</dbReference>
<comment type="subcellular location">
    <subcellularLocation>
        <location evidence="5">Cytoplasm</location>
    </subcellularLocation>
    <subcellularLocation>
        <location evidence="5">Nucleus</location>
    </subcellularLocation>
</comment>
<dbReference type="PROSITE" id="PS00854">
    <property type="entry name" value="PROTEASOME_BETA_1"/>
    <property type="match status" value="1"/>
</dbReference>
<dbReference type="PANTHER" id="PTHR32194">
    <property type="entry name" value="METALLOPROTEASE TLDD"/>
    <property type="match status" value="1"/>
</dbReference>
<dbReference type="InterPro" id="IPR001353">
    <property type="entry name" value="Proteasome_sua/b"/>
</dbReference>
<dbReference type="GO" id="GO:0005634">
    <property type="term" value="C:nucleus"/>
    <property type="evidence" value="ECO:0007669"/>
    <property type="project" value="UniProtKB-SubCell"/>
</dbReference>